<dbReference type="NCBIfam" id="TIGR00229">
    <property type="entry name" value="sensory_box"/>
    <property type="match status" value="1"/>
</dbReference>
<dbReference type="CDD" id="cd01949">
    <property type="entry name" value="GGDEF"/>
    <property type="match status" value="1"/>
</dbReference>
<sequence length="748" mass="84544">MKQRGKGGVAVSDLLSKLDRDDSIGTRLFQVKPKIMVVDDEPTNIRVLSDALKNDHDIIVATSAKQALGLLDRGERPHLLLLDIMMPDMDGLEMCRRLKMRQELQHIPVIFITALIDTDSEEKGFEVGAVDFIRKPISIPSVRARVRTHISLKGMLDHMVELNQTLNERLHQSDQLNWRLMQEQKRGRAADSTNLYEQAFMSTSEGIAVLDHEGKITAVNPSYSRITGYSEAEALGRYHDVLDVRVDKRHNSTSILDYLGVHNHWSGEIYNRRRNGEVYPELRTISTIRAEDGQVTHYVTVFNDITNLKETEQRLEELTWRDPVTGFPNRALFLDQLSTVLKLCHHGGMATAVIVVDINNFRYVNETFGFDCGDIVIQTFAERLRNACHEDDSIARLSGDEFGIVLAPKQWTLDEAYRIALQVFERIQESLREPVPYRSEGVLTIEATGGIALYPTESSDMPSLALRHAETAHRNAKDSNRAVAVFEDSMSENIRRQMAVESELARAITENEIAMYAQSQHSPDRKLAGIELLVRWDHPERGLLGPGEFIPFAERTRQIVALERHIVRVCLGMLAQMRADSRKLRCSINISAKHMAEEDFAEAILGLVADSGYPPALITFELTESVMVKDVDAVVEKMEKIRNFGCTFSLDDFGTGYSSLSQLRRLPISEIKIDRSFVLSALNDSTSADIVDMVKRIGESMNVRVVAEGVETQEHADFLKTHHPGVYLQGYFFGRPAPLWTFFVEKSH</sequence>
<dbReference type="PANTHER" id="PTHR44757">
    <property type="entry name" value="DIGUANYLATE CYCLASE DGCP"/>
    <property type="match status" value="1"/>
</dbReference>
<gene>
    <name evidence="7" type="ORF">SAMN04487868_1325</name>
</gene>
<dbReference type="SUPFAM" id="SSF141868">
    <property type="entry name" value="EAL domain-like"/>
    <property type="match status" value="1"/>
</dbReference>
<evidence type="ECO:0000256" key="1">
    <source>
        <dbReference type="PROSITE-ProRule" id="PRU00169"/>
    </source>
</evidence>
<dbReference type="InterPro" id="IPR001610">
    <property type="entry name" value="PAC"/>
</dbReference>
<evidence type="ECO:0000259" key="6">
    <source>
        <dbReference type="PROSITE" id="PS50887"/>
    </source>
</evidence>
<keyword evidence="8" id="KW-1185">Reference proteome</keyword>
<accession>A0ABY1FUE6</accession>
<dbReference type="Gene3D" id="3.20.20.450">
    <property type="entry name" value="EAL domain"/>
    <property type="match status" value="1"/>
</dbReference>
<dbReference type="PROSITE" id="PS50883">
    <property type="entry name" value="EAL"/>
    <property type="match status" value="1"/>
</dbReference>
<dbReference type="PROSITE" id="PS50110">
    <property type="entry name" value="RESPONSE_REGULATORY"/>
    <property type="match status" value="1"/>
</dbReference>
<dbReference type="SMART" id="SM00052">
    <property type="entry name" value="EAL"/>
    <property type="match status" value="1"/>
</dbReference>
<dbReference type="InterPro" id="IPR035919">
    <property type="entry name" value="EAL_sf"/>
</dbReference>
<dbReference type="InterPro" id="IPR011006">
    <property type="entry name" value="CheY-like_superfamily"/>
</dbReference>
<dbReference type="InterPro" id="IPR000160">
    <property type="entry name" value="GGDEF_dom"/>
</dbReference>
<dbReference type="PROSITE" id="PS50112">
    <property type="entry name" value="PAS"/>
    <property type="match status" value="1"/>
</dbReference>
<dbReference type="SUPFAM" id="SSF52172">
    <property type="entry name" value="CheY-like"/>
    <property type="match status" value="1"/>
</dbReference>
<evidence type="ECO:0000313" key="8">
    <source>
        <dbReference type="Proteomes" id="UP000199211"/>
    </source>
</evidence>
<dbReference type="InterPro" id="IPR000700">
    <property type="entry name" value="PAS-assoc_C"/>
</dbReference>
<keyword evidence="1" id="KW-0597">Phosphoprotein</keyword>
<feature type="modified residue" description="4-aspartylphosphate" evidence="1">
    <location>
        <position position="83"/>
    </location>
</feature>
<dbReference type="InterPro" id="IPR043128">
    <property type="entry name" value="Rev_trsase/Diguanyl_cyclase"/>
</dbReference>
<organism evidence="7 8">
    <name type="scientific">Marinobacter salarius</name>
    <dbReference type="NCBI Taxonomy" id="1420917"/>
    <lineage>
        <taxon>Bacteria</taxon>
        <taxon>Pseudomonadati</taxon>
        <taxon>Pseudomonadota</taxon>
        <taxon>Gammaproteobacteria</taxon>
        <taxon>Pseudomonadales</taxon>
        <taxon>Marinobacteraceae</taxon>
        <taxon>Marinobacter</taxon>
    </lineage>
</organism>
<dbReference type="SUPFAM" id="SSF55785">
    <property type="entry name" value="PYP-like sensor domain (PAS domain)"/>
    <property type="match status" value="1"/>
</dbReference>
<dbReference type="Gene3D" id="3.40.50.2300">
    <property type="match status" value="1"/>
</dbReference>
<dbReference type="Pfam" id="PF00990">
    <property type="entry name" value="GGDEF"/>
    <property type="match status" value="1"/>
</dbReference>
<dbReference type="Pfam" id="PF13426">
    <property type="entry name" value="PAS_9"/>
    <property type="match status" value="1"/>
</dbReference>
<dbReference type="Pfam" id="PF00072">
    <property type="entry name" value="Response_reg"/>
    <property type="match status" value="1"/>
</dbReference>
<dbReference type="InterPro" id="IPR001789">
    <property type="entry name" value="Sig_transdc_resp-reg_receiver"/>
</dbReference>
<evidence type="ECO:0000313" key="7">
    <source>
        <dbReference type="EMBL" id="SFM12244.1"/>
    </source>
</evidence>
<dbReference type="CDD" id="cd01948">
    <property type="entry name" value="EAL"/>
    <property type="match status" value="1"/>
</dbReference>
<evidence type="ECO:0000259" key="3">
    <source>
        <dbReference type="PROSITE" id="PS50112"/>
    </source>
</evidence>
<feature type="domain" description="GGDEF" evidence="6">
    <location>
        <begin position="349"/>
        <end position="489"/>
    </location>
</feature>
<name>A0ABY1FUE6_9GAMM</name>
<evidence type="ECO:0000259" key="2">
    <source>
        <dbReference type="PROSITE" id="PS50110"/>
    </source>
</evidence>
<dbReference type="InterPro" id="IPR001633">
    <property type="entry name" value="EAL_dom"/>
</dbReference>
<dbReference type="SMART" id="SM00091">
    <property type="entry name" value="PAS"/>
    <property type="match status" value="1"/>
</dbReference>
<dbReference type="EMBL" id="FOTV01000032">
    <property type="protein sequence ID" value="SFM12244.1"/>
    <property type="molecule type" value="Genomic_DNA"/>
</dbReference>
<feature type="domain" description="PAS" evidence="3">
    <location>
        <begin position="192"/>
        <end position="237"/>
    </location>
</feature>
<dbReference type="SMART" id="SM00086">
    <property type="entry name" value="PAC"/>
    <property type="match status" value="1"/>
</dbReference>
<dbReference type="InterPro" id="IPR029787">
    <property type="entry name" value="Nucleotide_cyclase"/>
</dbReference>
<evidence type="ECO:0000259" key="4">
    <source>
        <dbReference type="PROSITE" id="PS50113"/>
    </source>
</evidence>
<dbReference type="InterPro" id="IPR052155">
    <property type="entry name" value="Biofilm_reg_signaling"/>
</dbReference>
<comment type="caution">
    <text evidence="7">The sequence shown here is derived from an EMBL/GenBank/DDBJ whole genome shotgun (WGS) entry which is preliminary data.</text>
</comment>
<dbReference type="Gene3D" id="3.30.450.20">
    <property type="entry name" value="PAS domain"/>
    <property type="match status" value="1"/>
</dbReference>
<proteinExistence type="predicted"/>
<protein>
    <submittedName>
        <fullName evidence="7">PAS domain S-box-containing protein/diguanylate cyclase (GGDEF) domain-containing protein</fullName>
    </submittedName>
</protein>
<dbReference type="SUPFAM" id="SSF55073">
    <property type="entry name" value="Nucleotide cyclase"/>
    <property type="match status" value="1"/>
</dbReference>
<dbReference type="InterPro" id="IPR035965">
    <property type="entry name" value="PAS-like_dom_sf"/>
</dbReference>
<dbReference type="InterPro" id="IPR000014">
    <property type="entry name" value="PAS"/>
</dbReference>
<feature type="domain" description="Response regulatory" evidence="2">
    <location>
        <begin position="34"/>
        <end position="150"/>
    </location>
</feature>
<dbReference type="NCBIfam" id="TIGR00254">
    <property type="entry name" value="GGDEF"/>
    <property type="match status" value="1"/>
</dbReference>
<feature type="domain" description="EAL" evidence="5">
    <location>
        <begin position="497"/>
        <end position="748"/>
    </location>
</feature>
<dbReference type="Gene3D" id="3.30.70.270">
    <property type="match status" value="1"/>
</dbReference>
<feature type="domain" description="PAC" evidence="4">
    <location>
        <begin position="265"/>
        <end position="317"/>
    </location>
</feature>
<dbReference type="Proteomes" id="UP000199211">
    <property type="component" value="Unassembled WGS sequence"/>
</dbReference>
<reference evidence="7 8" key="1">
    <citation type="submission" date="2016-10" db="EMBL/GenBank/DDBJ databases">
        <authorList>
            <person name="Varghese N."/>
            <person name="Submissions S."/>
        </authorList>
    </citation>
    <scope>NUCLEOTIDE SEQUENCE [LARGE SCALE GENOMIC DNA]</scope>
    <source>
        <strain evidence="7 8">DSM 26291</strain>
    </source>
</reference>
<dbReference type="PANTHER" id="PTHR44757:SF2">
    <property type="entry name" value="BIOFILM ARCHITECTURE MAINTENANCE PROTEIN MBAA"/>
    <property type="match status" value="1"/>
</dbReference>
<dbReference type="PROSITE" id="PS50887">
    <property type="entry name" value="GGDEF"/>
    <property type="match status" value="1"/>
</dbReference>
<dbReference type="PROSITE" id="PS50113">
    <property type="entry name" value="PAC"/>
    <property type="match status" value="1"/>
</dbReference>
<dbReference type="SMART" id="SM00267">
    <property type="entry name" value="GGDEF"/>
    <property type="match status" value="1"/>
</dbReference>
<evidence type="ECO:0000259" key="5">
    <source>
        <dbReference type="PROSITE" id="PS50883"/>
    </source>
</evidence>
<dbReference type="SMART" id="SM00448">
    <property type="entry name" value="REC"/>
    <property type="match status" value="1"/>
</dbReference>
<dbReference type="CDD" id="cd00130">
    <property type="entry name" value="PAS"/>
    <property type="match status" value="1"/>
</dbReference>
<dbReference type="Pfam" id="PF00563">
    <property type="entry name" value="EAL"/>
    <property type="match status" value="1"/>
</dbReference>